<dbReference type="GO" id="GO:0043565">
    <property type="term" value="F:sequence-specific DNA binding"/>
    <property type="evidence" value="ECO:0007669"/>
    <property type="project" value="InterPro"/>
</dbReference>
<reference evidence="5" key="5">
    <citation type="submission" date="2025-09" db="UniProtKB">
        <authorList>
            <consortium name="Ensembl"/>
        </authorList>
    </citation>
    <scope>IDENTIFICATION</scope>
</reference>
<dbReference type="PROSITE" id="PS00346">
    <property type="entry name" value="ETS_DOMAIN_2"/>
    <property type="match status" value="1"/>
</dbReference>
<dbReference type="PRINTS" id="PR00454">
    <property type="entry name" value="ETSDOMAIN"/>
</dbReference>
<evidence type="ECO:0000256" key="3">
    <source>
        <dbReference type="RuleBase" id="RU004019"/>
    </source>
</evidence>
<dbReference type="GO" id="GO:0005634">
    <property type="term" value="C:nucleus"/>
    <property type="evidence" value="ECO:0007669"/>
    <property type="project" value="UniProtKB-SubCell"/>
</dbReference>
<proteinExistence type="inferred from homology"/>
<dbReference type="InterPro" id="IPR036388">
    <property type="entry name" value="WH-like_DNA-bd_sf"/>
</dbReference>
<evidence type="ECO:0000259" key="4">
    <source>
        <dbReference type="PROSITE" id="PS50061"/>
    </source>
</evidence>
<dbReference type="PROSITE" id="PS50061">
    <property type="entry name" value="ETS_DOMAIN_3"/>
    <property type="match status" value="1"/>
</dbReference>
<keyword evidence="6" id="KW-1185">Reference proteome</keyword>
<dbReference type="SUPFAM" id="SSF46785">
    <property type="entry name" value="Winged helix' DNA-binding domain"/>
    <property type="match status" value="1"/>
</dbReference>
<dbReference type="GO" id="GO:0030154">
    <property type="term" value="P:cell differentiation"/>
    <property type="evidence" value="ECO:0007669"/>
    <property type="project" value="TreeGrafter"/>
</dbReference>
<feature type="domain" description="ETS" evidence="4">
    <location>
        <begin position="5"/>
        <end position="69"/>
    </location>
</feature>
<evidence type="ECO:0000313" key="6">
    <source>
        <dbReference type="Proteomes" id="UP000314986"/>
    </source>
</evidence>
<dbReference type="GeneTree" id="ENSGT00940000157571"/>
<evidence type="ECO:0000313" key="5">
    <source>
        <dbReference type="Ensembl" id="ENSCMIP00000044177.1"/>
    </source>
</evidence>
<dbReference type="STRING" id="7868.ENSCMIP00000044177"/>
<reference evidence="6" key="1">
    <citation type="journal article" date="2006" name="Science">
        <title>Ancient noncoding elements conserved in the human genome.</title>
        <authorList>
            <person name="Venkatesh B."/>
            <person name="Kirkness E.F."/>
            <person name="Loh Y.H."/>
            <person name="Halpern A.L."/>
            <person name="Lee A.P."/>
            <person name="Johnson J."/>
            <person name="Dandona N."/>
            <person name="Viswanathan L.D."/>
            <person name="Tay A."/>
            <person name="Venter J.C."/>
            <person name="Strausberg R.L."/>
            <person name="Brenner S."/>
        </authorList>
    </citation>
    <scope>NUCLEOTIDE SEQUENCE [LARGE SCALE GENOMIC DNA]</scope>
</reference>
<dbReference type="FunFam" id="1.10.10.10:FF:000896">
    <property type="entry name" value="ETS domain-containing protein Elk-3"/>
    <property type="match status" value="1"/>
</dbReference>
<keyword evidence="3" id="KW-0539">Nucleus</keyword>
<dbReference type="Ensembl" id="ENSCMIT00000044811.1">
    <property type="protein sequence ID" value="ENSCMIP00000044177.1"/>
    <property type="gene ID" value="ENSCMIG00000018303.1"/>
</dbReference>
<comment type="subcellular location">
    <subcellularLocation>
        <location evidence="3">Nucleus</location>
    </subcellularLocation>
</comment>
<dbReference type="AlphaFoldDB" id="A0A4W3JND0"/>
<dbReference type="InParanoid" id="A0A4W3JND0"/>
<reference evidence="6" key="2">
    <citation type="journal article" date="2007" name="PLoS Biol.">
        <title>Survey sequencing and comparative analysis of the elephant shark (Callorhinchus milii) genome.</title>
        <authorList>
            <person name="Venkatesh B."/>
            <person name="Kirkness E.F."/>
            <person name="Loh Y.H."/>
            <person name="Halpern A.L."/>
            <person name="Lee A.P."/>
            <person name="Johnson J."/>
            <person name="Dandona N."/>
            <person name="Viswanathan L.D."/>
            <person name="Tay A."/>
            <person name="Venter J.C."/>
            <person name="Strausberg R.L."/>
            <person name="Brenner S."/>
        </authorList>
    </citation>
    <scope>NUCLEOTIDE SEQUENCE [LARGE SCALE GENOMIC DNA]</scope>
</reference>
<keyword evidence="2 3" id="KW-0238">DNA-binding</keyword>
<dbReference type="PANTHER" id="PTHR11849">
    <property type="entry name" value="ETS"/>
    <property type="match status" value="1"/>
</dbReference>
<reference evidence="5" key="4">
    <citation type="submission" date="2025-08" db="UniProtKB">
        <authorList>
            <consortium name="Ensembl"/>
        </authorList>
    </citation>
    <scope>IDENTIFICATION</scope>
</reference>
<dbReference type="Gene3D" id="1.10.10.10">
    <property type="entry name" value="Winged helix-like DNA-binding domain superfamily/Winged helix DNA-binding domain"/>
    <property type="match status" value="1"/>
</dbReference>
<accession>A0A4W3JND0</accession>
<protein>
    <recommendedName>
        <fullName evidence="4">ETS domain-containing protein</fullName>
    </recommendedName>
</protein>
<dbReference type="Pfam" id="PF00178">
    <property type="entry name" value="Ets"/>
    <property type="match status" value="1"/>
</dbReference>
<dbReference type="InterPro" id="IPR036390">
    <property type="entry name" value="WH_DNA-bd_sf"/>
</dbReference>
<sequence>MDTSITLWQFLRQLLDEEKNDLICWTSKDGEFKLRNAEEVARLWGMRKNKTNMNYDKLSRALRYYYDKNPFILTPSALPSVIHFWSTLSPIAPRSPAKLSFQFPSAGSSQIHIPIASVDGLSTPILPSPGLQKP</sequence>
<dbReference type="GO" id="GO:0000981">
    <property type="term" value="F:DNA-binding transcription factor activity, RNA polymerase II-specific"/>
    <property type="evidence" value="ECO:0007669"/>
    <property type="project" value="TreeGrafter"/>
</dbReference>
<name>A0A4W3JND0_CALMI</name>
<dbReference type="SMART" id="SM00413">
    <property type="entry name" value="ETS"/>
    <property type="match status" value="1"/>
</dbReference>
<comment type="similarity">
    <text evidence="1 3">Belongs to the ETS family.</text>
</comment>
<evidence type="ECO:0000256" key="2">
    <source>
        <dbReference type="ARBA" id="ARBA00023125"/>
    </source>
</evidence>
<reference evidence="6" key="3">
    <citation type="journal article" date="2014" name="Nature">
        <title>Elephant shark genome provides unique insights into gnathostome evolution.</title>
        <authorList>
            <consortium name="International Elephant Shark Genome Sequencing Consortium"/>
            <person name="Venkatesh B."/>
            <person name="Lee A.P."/>
            <person name="Ravi V."/>
            <person name="Maurya A.K."/>
            <person name="Lian M.M."/>
            <person name="Swann J.B."/>
            <person name="Ohta Y."/>
            <person name="Flajnik M.F."/>
            <person name="Sutoh Y."/>
            <person name="Kasahara M."/>
            <person name="Hoon S."/>
            <person name="Gangu V."/>
            <person name="Roy S.W."/>
            <person name="Irimia M."/>
            <person name="Korzh V."/>
            <person name="Kondrychyn I."/>
            <person name="Lim Z.W."/>
            <person name="Tay B.H."/>
            <person name="Tohari S."/>
            <person name="Kong K.W."/>
            <person name="Ho S."/>
            <person name="Lorente-Galdos B."/>
            <person name="Quilez J."/>
            <person name="Marques-Bonet T."/>
            <person name="Raney B.J."/>
            <person name="Ingham P.W."/>
            <person name="Tay A."/>
            <person name="Hillier L.W."/>
            <person name="Minx P."/>
            <person name="Boehm T."/>
            <person name="Wilson R.K."/>
            <person name="Brenner S."/>
            <person name="Warren W.C."/>
        </authorList>
    </citation>
    <scope>NUCLEOTIDE SEQUENCE [LARGE SCALE GENOMIC DNA]</scope>
</reference>
<organism evidence="5 6">
    <name type="scientific">Callorhinchus milii</name>
    <name type="common">Ghost shark</name>
    <dbReference type="NCBI Taxonomy" id="7868"/>
    <lineage>
        <taxon>Eukaryota</taxon>
        <taxon>Metazoa</taxon>
        <taxon>Chordata</taxon>
        <taxon>Craniata</taxon>
        <taxon>Vertebrata</taxon>
        <taxon>Chondrichthyes</taxon>
        <taxon>Holocephali</taxon>
        <taxon>Chimaeriformes</taxon>
        <taxon>Callorhinchidae</taxon>
        <taxon>Callorhinchus</taxon>
    </lineage>
</organism>
<dbReference type="InterPro" id="IPR000418">
    <property type="entry name" value="Ets_dom"/>
</dbReference>
<evidence type="ECO:0000256" key="1">
    <source>
        <dbReference type="ARBA" id="ARBA00005562"/>
    </source>
</evidence>
<dbReference type="Proteomes" id="UP000314986">
    <property type="component" value="Unassembled WGS sequence"/>
</dbReference>
<dbReference type="InterPro" id="IPR046328">
    <property type="entry name" value="ETS_fam"/>
</dbReference>
<dbReference type="OMA" id="APRSNTH"/>
<dbReference type="PANTHER" id="PTHR11849:SF133">
    <property type="entry name" value="ETS DOMAIN-CONTAINING PROTEIN"/>
    <property type="match status" value="1"/>
</dbReference>